<dbReference type="InterPro" id="IPR045567">
    <property type="entry name" value="CofH/MnqC-like_C"/>
</dbReference>
<comment type="function">
    <text evidence="6">Radical SAM enzyme that catalyzes the cyclization of dehypoxanthine futalosine (DHFL) into cyclic dehypoxanthine futalosine (CDHFL), a step in the biosynthesis of menaquinone (MK, vitamin K2).</text>
</comment>
<keyword evidence="11" id="KW-1185">Reference proteome</keyword>
<evidence type="ECO:0000256" key="8">
    <source>
        <dbReference type="PIRSR" id="PIRSR004762-2"/>
    </source>
</evidence>
<reference evidence="10" key="1">
    <citation type="submission" date="2020-06" db="EMBL/GenBank/DDBJ databases">
        <title>Paenibacillus sp. nov., isolated from soil.</title>
        <authorList>
            <person name="Seo Y.L."/>
        </authorList>
    </citation>
    <scope>NUCLEOTIDE SEQUENCE [LARGE SCALE GENOMIC DNA]</scope>
    <source>
        <strain evidence="10">JW14</strain>
    </source>
</reference>
<organism evidence="10 11">
    <name type="scientific">Paenibacillus agri</name>
    <dbReference type="NCBI Taxonomy" id="2744309"/>
    <lineage>
        <taxon>Bacteria</taxon>
        <taxon>Bacillati</taxon>
        <taxon>Bacillota</taxon>
        <taxon>Bacilli</taxon>
        <taxon>Bacillales</taxon>
        <taxon>Paenibacillaceae</taxon>
        <taxon>Paenibacillus</taxon>
    </lineage>
</organism>
<feature type="binding site" evidence="6 7">
    <location>
        <position position="69"/>
    </location>
    <ligand>
        <name>[4Fe-4S] cluster</name>
        <dbReference type="ChEBI" id="CHEBI:49883"/>
        <note>4Fe-4S-S-AdoMet</note>
    </ligand>
</feature>
<dbReference type="SFLD" id="SFLDS00029">
    <property type="entry name" value="Radical_SAM"/>
    <property type="match status" value="1"/>
</dbReference>
<evidence type="ECO:0000256" key="4">
    <source>
        <dbReference type="ARBA" id="ARBA00023004"/>
    </source>
</evidence>
<dbReference type="UniPathway" id="UPA00079"/>
<evidence type="ECO:0000313" key="10">
    <source>
        <dbReference type="EMBL" id="NUU63754.1"/>
    </source>
</evidence>
<dbReference type="PANTHER" id="PTHR43076:SF1">
    <property type="entry name" value="LIPOYL SYNTHASE 2"/>
    <property type="match status" value="1"/>
</dbReference>
<gene>
    <name evidence="6 10" type="primary">mqnC</name>
    <name evidence="10" type="ORF">HPT30_25710</name>
</gene>
<dbReference type="InterPro" id="IPR013785">
    <property type="entry name" value="Aldolase_TIM"/>
</dbReference>
<dbReference type="GO" id="GO:0051539">
    <property type="term" value="F:4 iron, 4 sulfur cluster binding"/>
    <property type="evidence" value="ECO:0007669"/>
    <property type="project" value="UniProtKB-KW"/>
</dbReference>
<dbReference type="SFLD" id="SFLDG01064">
    <property type="entry name" value="F420__menaquinone_cofactor_bio"/>
    <property type="match status" value="1"/>
</dbReference>
<feature type="binding site" evidence="8">
    <location>
        <position position="295"/>
    </location>
    <ligand>
        <name>(3R)-3-methyl-D-ornithine</name>
        <dbReference type="ChEBI" id="CHEBI:64642"/>
    </ligand>
</feature>
<name>A0A850EWA8_9BACL</name>
<dbReference type="EMBL" id="JABWCS010000220">
    <property type="protein sequence ID" value="NUU63754.1"/>
    <property type="molecule type" value="Genomic_DNA"/>
</dbReference>
<evidence type="ECO:0000313" key="11">
    <source>
        <dbReference type="Proteomes" id="UP000564806"/>
    </source>
</evidence>
<keyword evidence="1 6" id="KW-0004">4Fe-4S</keyword>
<feature type="binding site" evidence="6 7">
    <location>
        <position position="65"/>
    </location>
    <ligand>
        <name>[4Fe-4S] cluster</name>
        <dbReference type="ChEBI" id="CHEBI:49883"/>
        <note>4Fe-4S-S-AdoMet</note>
    </ligand>
</feature>
<dbReference type="GO" id="GO:0005506">
    <property type="term" value="F:iron ion binding"/>
    <property type="evidence" value="ECO:0007669"/>
    <property type="project" value="UniProtKB-UniRule"/>
</dbReference>
<keyword evidence="6" id="KW-0560">Oxidoreductase</keyword>
<dbReference type="InterPro" id="IPR022431">
    <property type="entry name" value="Cyclic_DHFL_synthase_mqnC"/>
</dbReference>
<evidence type="ECO:0000256" key="3">
    <source>
        <dbReference type="ARBA" id="ARBA00022723"/>
    </source>
</evidence>
<dbReference type="GO" id="GO:0016765">
    <property type="term" value="F:transferase activity, transferring alkyl or aryl (other than methyl) groups"/>
    <property type="evidence" value="ECO:0007669"/>
    <property type="project" value="InterPro"/>
</dbReference>
<feature type="binding site" evidence="8">
    <location>
        <position position="177"/>
    </location>
    <ligand>
        <name>S-adenosyl-L-methionine</name>
        <dbReference type="ChEBI" id="CHEBI:59789"/>
    </ligand>
</feature>
<dbReference type="GO" id="GO:0044689">
    <property type="term" value="F:7,8-didemethyl-8-hydroxy-5-deazariboflavin synthase activity"/>
    <property type="evidence" value="ECO:0007669"/>
    <property type="project" value="TreeGrafter"/>
</dbReference>
<feature type="binding site" evidence="6 7">
    <location>
        <position position="72"/>
    </location>
    <ligand>
        <name>[4Fe-4S] cluster</name>
        <dbReference type="ChEBI" id="CHEBI:49883"/>
        <note>4Fe-4S-S-AdoMet</note>
    </ligand>
</feature>
<dbReference type="SFLD" id="SFLDF00343">
    <property type="entry name" value="aminofutalosine_synthase_(mqnE"/>
    <property type="match status" value="1"/>
</dbReference>
<dbReference type="GO" id="GO:0046992">
    <property type="term" value="F:oxidoreductase activity, acting on X-H and Y-H to form an X-Y bond"/>
    <property type="evidence" value="ECO:0007669"/>
    <property type="project" value="UniProtKB-UniRule"/>
</dbReference>
<comment type="caution">
    <text evidence="10">The sequence shown here is derived from an EMBL/GenBank/DDBJ whole genome shotgun (WGS) entry which is preliminary data.</text>
</comment>
<dbReference type="RefSeq" id="WP_175374145.1">
    <property type="nucleotide sequence ID" value="NZ_JABWCS010000220.1"/>
</dbReference>
<dbReference type="PANTHER" id="PTHR43076">
    <property type="entry name" value="FO SYNTHASE (COFH)"/>
    <property type="match status" value="1"/>
</dbReference>
<dbReference type="SMART" id="SM00729">
    <property type="entry name" value="Elp3"/>
    <property type="match status" value="1"/>
</dbReference>
<dbReference type="NCBIfam" id="TIGR00423">
    <property type="entry name" value="CofH family radical SAM protein"/>
    <property type="match status" value="1"/>
</dbReference>
<evidence type="ECO:0000256" key="6">
    <source>
        <dbReference type="HAMAP-Rule" id="MF_00992"/>
    </source>
</evidence>
<feature type="binding site" evidence="8">
    <location>
        <position position="71"/>
    </location>
    <ligand>
        <name>S-adenosyl-L-methionine</name>
        <dbReference type="ChEBI" id="CHEBI:59789"/>
    </ligand>
</feature>
<dbReference type="InterPro" id="IPR034405">
    <property type="entry name" value="F420"/>
</dbReference>
<feature type="domain" description="Radical SAM core" evidence="9">
    <location>
        <begin position="51"/>
        <end position="290"/>
    </location>
</feature>
<dbReference type="Pfam" id="PF04055">
    <property type="entry name" value="Radical_SAM"/>
    <property type="match status" value="1"/>
</dbReference>
<evidence type="ECO:0000256" key="2">
    <source>
        <dbReference type="ARBA" id="ARBA00022691"/>
    </source>
</evidence>
<sequence>MSAIDLILDKALRGDRLGLEDTVRLFESNEIEKMGAAADIIMKRWHPDPMATFVIGRNVNYTNVCDVYCRFCAFYRRPGSDEGYVLPDELIFQKISETIAVNGTEILMQGGVNPNLPFNYYTDLLRGIKQRFPEITMHSFSPAEIMKMKEVSGLSLEEVIREIHAAGLDSLPGGGAEILDDRTRRKISRLKGSWRDWMDVMQTAHKVGMNTTATMVIGLGETMEERALHLLRVREAQDECIANKYDSEGFLAFISWTFQPDNTNLKLDRQTPEEYLKTVAISRLVLDNIKNFQSSWVTMGPEVGKLSLQYGCNDFGSTMIEENVVSSAGATYKVNIESITQLIREAGKIPAQRNTRYDILRVFDDANAKIDNDFVMQN</sequence>
<dbReference type="InterPro" id="IPR020050">
    <property type="entry name" value="FO_synthase_su2"/>
</dbReference>
<dbReference type="AlphaFoldDB" id="A0A850EWA8"/>
<dbReference type="EC" id="1.21.98.1" evidence="6"/>
<comment type="catalytic activity">
    <reaction evidence="6">
        <text>dehypoxanthine futalosine + S-adenosyl-L-methionine = cyclic dehypoxanthinylfutalosinate + 5'-deoxyadenosine + L-methionine + H(+)</text>
        <dbReference type="Rhea" id="RHEA:33083"/>
        <dbReference type="ChEBI" id="CHEBI:15378"/>
        <dbReference type="ChEBI" id="CHEBI:17319"/>
        <dbReference type="ChEBI" id="CHEBI:57844"/>
        <dbReference type="ChEBI" id="CHEBI:58864"/>
        <dbReference type="ChEBI" id="CHEBI:59789"/>
        <dbReference type="ChEBI" id="CHEBI:64270"/>
        <dbReference type="EC" id="1.21.98.1"/>
    </reaction>
</comment>
<dbReference type="SFLD" id="SFLDG01389">
    <property type="entry name" value="menaquinone_synthsis_involved"/>
    <property type="match status" value="1"/>
</dbReference>
<keyword evidence="6" id="KW-0474">Menaquinone biosynthesis</keyword>
<accession>A0A850EWA8</accession>
<dbReference type="SFLD" id="SFLDF00342">
    <property type="entry name" value="cyclic_dehypoxanthine_futalosi"/>
    <property type="match status" value="1"/>
</dbReference>
<evidence type="ECO:0000259" key="9">
    <source>
        <dbReference type="PROSITE" id="PS51918"/>
    </source>
</evidence>
<dbReference type="GO" id="GO:0009234">
    <property type="term" value="P:menaquinone biosynthetic process"/>
    <property type="evidence" value="ECO:0007669"/>
    <property type="project" value="UniProtKB-UniRule"/>
</dbReference>
<evidence type="ECO:0000256" key="1">
    <source>
        <dbReference type="ARBA" id="ARBA00022485"/>
    </source>
</evidence>
<dbReference type="CDD" id="cd01335">
    <property type="entry name" value="Radical_SAM"/>
    <property type="match status" value="1"/>
</dbReference>
<proteinExistence type="inferred from homology"/>
<evidence type="ECO:0000256" key="7">
    <source>
        <dbReference type="PIRSR" id="PIRSR004762-1"/>
    </source>
</evidence>
<feature type="binding site" evidence="8">
    <location>
        <position position="141"/>
    </location>
    <ligand>
        <name>(3R)-3-methyl-D-ornithine</name>
        <dbReference type="ChEBI" id="CHEBI:64642"/>
    </ligand>
</feature>
<dbReference type="InterPro" id="IPR007197">
    <property type="entry name" value="rSAM"/>
</dbReference>
<dbReference type="Gene3D" id="3.20.20.70">
    <property type="entry name" value="Aldolase class I"/>
    <property type="match status" value="1"/>
</dbReference>
<comment type="similarity">
    <text evidence="6">Belongs to the radical SAM superfamily. MqnC family.</text>
</comment>
<dbReference type="InterPro" id="IPR006638">
    <property type="entry name" value="Elp3/MiaA/NifB-like_rSAM"/>
</dbReference>
<keyword evidence="5 6" id="KW-0411">Iron-sulfur</keyword>
<comment type="pathway">
    <text evidence="6">Quinol/quinone metabolism; menaquinone biosynthesis.</text>
</comment>
<keyword evidence="2 6" id="KW-0949">S-adenosyl-L-methionine</keyword>
<comment type="cofactor">
    <cofactor evidence="6 7">
        <name>[4Fe-4S] cluster</name>
        <dbReference type="ChEBI" id="CHEBI:49883"/>
    </cofactor>
    <text evidence="6 7">Binds 1 [4Fe-4S] cluster. The cluster is coordinated with 3 cysteines and an exchangeable S-adenosyl-L-methionine.</text>
</comment>
<dbReference type="NCBIfam" id="TIGR03699">
    <property type="entry name" value="menaquin_MqnC"/>
    <property type="match status" value="1"/>
</dbReference>
<keyword evidence="3 6" id="KW-0479">Metal-binding</keyword>
<dbReference type="PROSITE" id="PS51918">
    <property type="entry name" value="RADICAL_SAM"/>
    <property type="match status" value="1"/>
</dbReference>
<protein>
    <recommendedName>
        <fullName evidence="6">Cyclic dehypoxanthine futalosine synthase</fullName>
        <shortName evidence="6">Cyclic DHFL synthase</shortName>
        <ecNumber evidence="6">1.21.98.1</ecNumber>
    </recommendedName>
    <alternativeName>
        <fullName evidence="6">Dehypoxanthine futalosine cyclase</fullName>
        <shortName evidence="6">DHFL cyclase</shortName>
    </alternativeName>
    <alternativeName>
        <fullName evidence="6">Menaquinone biosynthetic enzyme MqnC</fullName>
    </alternativeName>
</protein>
<keyword evidence="4 6" id="KW-0408">Iron</keyword>
<evidence type="ECO:0000256" key="5">
    <source>
        <dbReference type="ARBA" id="ARBA00023014"/>
    </source>
</evidence>
<dbReference type="Proteomes" id="UP000564806">
    <property type="component" value="Unassembled WGS sequence"/>
</dbReference>
<feature type="binding site" evidence="8">
    <location>
        <position position="317"/>
    </location>
    <ligand>
        <name>(3R)-3-methyl-D-ornithine</name>
        <dbReference type="ChEBI" id="CHEBI:64642"/>
    </ligand>
</feature>
<dbReference type="PIRSF" id="PIRSF004762">
    <property type="entry name" value="CHP00423"/>
    <property type="match status" value="1"/>
</dbReference>
<dbReference type="SUPFAM" id="SSF102114">
    <property type="entry name" value="Radical SAM enzymes"/>
    <property type="match status" value="1"/>
</dbReference>
<dbReference type="Pfam" id="PF19288">
    <property type="entry name" value="CofH_C"/>
    <property type="match status" value="1"/>
</dbReference>
<dbReference type="HAMAP" id="MF_00992">
    <property type="entry name" value="MqnC"/>
    <property type="match status" value="1"/>
</dbReference>
<dbReference type="InterPro" id="IPR058240">
    <property type="entry name" value="rSAM_sf"/>
</dbReference>